<keyword evidence="4" id="KW-0997">Cell inner membrane</keyword>
<dbReference type="AlphaFoldDB" id="I8T2V8"/>
<evidence type="ECO:0000256" key="6">
    <source>
        <dbReference type="SAM" id="Coils"/>
    </source>
</evidence>
<dbReference type="Gene3D" id="2.40.420.20">
    <property type="match status" value="1"/>
</dbReference>
<gene>
    <name evidence="11" type="ORF">WQQ_44430</name>
</gene>
<reference evidence="11 12" key="1">
    <citation type="journal article" date="2012" name="J. Bacteriol.">
        <title>Genome Sequence of n-Alkane-Degrading Hydrocarboniphaga effusa Strain AP103T (ATCC BAA-332T).</title>
        <authorList>
            <person name="Chang H.K."/>
            <person name="Zylstra G.J."/>
            <person name="Chae J.C."/>
        </authorList>
    </citation>
    <scope>NUCLEOTIDE SEQUENCE [LARGE SCALE GENOMIC DNA]</scope>
    <source>
        <strain evidence="11 12">AP103</strain>
    </source>
</reference>
<dbReference type="GO" id="GO:0015562">
    <property type="term" value="F:efflux transmembrane transporter activity"/>
    <property type="evidence" value="ECO:0007669"/>
    <property type="project" value="TreeGrafter"/>
</dbReference>
<protein>
    <submittedName>
        <fullName evidence="11">Resistance-Nodulation-Cell Division (RND) efflux membrane fusion protein</fullName>
    </submittedName>
</protein>
<evidence type="ECO:0000313" key="11">
    <source>
        <dbReference type="EMBL" id="EIT68008.1"/>
    </source>
</evidence>
<dbReference type="PATRIC" id="fig|1172194.4.peg.4307"/>
<feature type="domain" description="Multidrug resistance protein MdtA-like alpha-helical hairpin" evidence="7">
    <location>
        <begin position="108"/>
        <end position="177"/>
    </location>
</feature>
<keyword evidence="3" id="KW-1003">Cell membrane</keyword>
<dbReference type="InterPro" id="IPR006143">
    <property type="entry name" value="RND_pump_MFP"/>
</dbReference>
<dbReference type="EMBL" id="AKGD01000004">
    <property type="protein sequence ID" value="EIT68008.1"/>
    <property type="molecule type" value="Genomic_DNA"/>
</dbReference>
<dbReference type="Pfam" id="PF25944">
    <property type="entry name" value="Beta-barrel_RND"/>
    <property type="match status" value="1"/>
</dbReference>
<organism evidence="11 12">
    <name type="scientific">Hydrocarboniphaga effusa AP103</name>
    <dbReference type="NCBI Taxonomy" id="1172194"/>
    <lineage>
        <taxon>Bacteria</taxon>
        <taxon>Pseudomonadati</taxon>
        <taxon>Pseudomonadota</taxon>
        <taxon>Gammaproteobacteria</taxon>
        <taxon>Nevskiales</taxon>
        <taxon>Nevskiaceae</taxon>
        <taxon>Hydrocarboniphaga</taxon>
    </lineage>
</organism>
<dbReference type="InterPro" id="IPR058637">
    <property type="entry name" value="YknX-like_C"/>
</dbReference>
<dbReference type="PANTHER" id="PTHR30469:SF12">
    <property type="entry name" value="MULTIDRUG RESISTANCE PROTEIN MDTA"/>
    <property type="match status" value="1"/>
</dbReference>
<evidence type="ECO:0000259" key="7">
    <source>
        <dbReference type="Pfam" id="PF25876"/>
    </source>
</evidence>
<proteinExistence type="inferred from homology"/>
<evidence type="ECO:0000259" key="8">
    <source>
        <dbReference type="Pfam" id="PF25917"/>
    </source>
</evidence>
<dbReference type="Proteomes" id="UP000003704">
    <property type="component" value="Unassembled WGS sequence"/>
</dbReference>
<accession>I8T2V8</accession>
<comment type="similarity">
    <text evidence="2">Belongs to the membrane fusion protein (MFP) (TC 8.A.1) family.</text>
</comment>
<dbReference type="GO" id="GO:0051301">
    <property type="term" value="P:cell division"/>
    <property type="evidence" value="ECO:0007669"/>
    <property type="project" value="UniProtKB-KW"/>
</dbReference>
<comment type="subcellular location">
    <subcellularLocation>
        <location evidence="1">Cell membrane</location>
    </subcellularLocation>
</comment>
<feature type="domain" description="YknX-like C-terminal permuted SH3-like" evidence="10">
    <location>
        <begin position="301"/>
        <end position="368"/>
    </location>
</feature>
<evidence type="ECO:0000256" key="4">
    <source>
        <dbReference type="ARBA" id="ARBA00022519"/>
    </source>
</evidence>
<evidence type="ECO:0000313" key="12">
    <source>
        <dbReference type="Proteomes" id="UP000003704"/>
    </source>
</evidence>
<evidence type="ECO:0000256" key="5">
    <source>
        <dbReference type="ARBA" id="ARBA00023136"/>
    </source>
</evidence>
<dbReference type="InterPro" id="IPR058626">
    <property type="entry name" value="MdtA-like_b-barrel"/>
</dbReference>
<evidence type="ECO:0000259" key="10">
    <source>
        <dbReference type="Pfam" id="PF25989"/>
    </source>
</evidence>
<dbReference type="Pfam" id="PF25989">
    <property type="entry name" value="YknX_C"/>
    <property type="match status" value="1"/>
</dbReference>
<evidence type="ECO:0000256" key="3">
    <source>
        <dbReference type="ARBA" id="ARBA00022475"/>
    </source>
</evidence>
<dbReference type="Pfam" id="PF25917">
    <property type="entry name" value="BSH_RND"/>
    <property type="match status" value="1"/>
</dbReference>
<evidence type="ECO:0000256" key="2">
    <source>
        <dbReference type="ARBA" id="ARBA00009477"/>
    </source>
</evidence>
<keyword evidence="6" id="KW-0175">Coiled coil</keyword>
<evidence type="ECO:0000256" key="1">
    <source>
        <dbReference type="ARBA" id="ARBA00004236"/>
    </source>
</evidence>
<dbReference type="SUPFAM" id="SSF111369">
    <property type="entry name" value="HlyD-like secretion proteins"/>
    <property type="match status" value="1"/>
</dbReference>
<dbReference type="PANTHER" id="PTHR30469">
    <property type="entry name" value="MULTIDRUG RESISTANCE PROTEIN MDTA"/>
    <property type="match status" value="1"/>
</dbReference>
<keyword evidence="5" id="KW-0472">Membrane</keyword>
<dbReference type="Gene3D" id="2.40.30.170">
    <property type="match status" value="1"/>
</dbReference>
<dbReference type="Gene3D" id="1.10.287.470">
    <property type="entry name" value="Helix hairpin bin"/>
    <property type="match status" value="1"/>
</dbReference>
<feature type="domain" description="Multidrug resistance protein MdtA-like beta-barrel" evidence="9">
    <location>
        <begin position="214"/>
        <end position="295"/>
    </location>
</feature>
<sequence>MTAALRKRSVLLACVFLALAALAWWYFGAGKTEPAVKPTVIPVGIETVQLRDVPQSTSGIGSVQSLHTVTLRSQAEGVLAEVLFREGQMVKRGDLLARIDDREYAAALMQAEAELASNQAQLKSAELDQVRYGNLLKEEAVSVQIVEQQTATVERLRAAVRSSEAAVATARVQLSYTRIVSPIDGRVGLRRVDAGNLIRANDAEGLVTVTQITPISVIFSLPQELLPTLRPLLEGAAAPVKAYTREAGTQLAEGRLATVDNQVDPTTGMVRLRADFANTDGSLWPGQFVTVQLLTGQFPKALVVPVRSVRHGLNGAYVFRVKDGKAEVVPVKTSFQDDSIVVVTEGLAQGDRIVIDGYSRIKAGSQVREVEAAVNKAAD</sequence>
<feature type="domain" description="Multidrug resistance protein MdtA-like barrel-sandwich hybrid" evidence="8">
    <location>
        <begin position="68"/>
        <end position="210"/>
    </location>
</feature>
<dbReference type="STRING" id="1172194.WQQ_44430"/>
<feature type="coiled-coil region" evidence="6">
    <location>
        <begin position="108"/>
        <end position="166"/>
    </location>
</feature>
<comment type="caution">
    <text evidence="11">The sequence shown here is derived from an EMBL/GenBank/DDBJ whole genome shotgun (WGS) entry which is preliminary data.</text>
</comment>
<dbReference type="NCBIfam" id="TIGR01730">
    <property type="entry name" value="RND_mfp"/>
    <property type="match status" value="1"/>
</dbReference>
<dbReference type="InterPro" id="IPR058625">
    <property type="entry name" value="MdtA-like_BSH"/>
</dbReference>
<keyword evidence="12" id="KW-1185">Reference proteome</keyword>
<dbReference type="Pfam" id="PF25876">
    <property type="entry name" value="HH_MFP_RND"/>
    <property type="match status" value="1"/>
</dbReference>
<keyword evidence="11" id="KW-0132">Cell division</keyword>
<dbReference type="InterPro" id="IPR058624">
    <property type="entry name" value="MdtA-like_HH"/>
</dbReference>
<dbReference type="OrthoDB" id="9783047at2"/>
<evidence type="ECO:0000259" key="9">
    <source>
        <dbReference type="Pfam" id="PF25944"/>
    </source>
</evidence>
<keyword evidence="11" id="KW-0131">Cell cycle</keyword>
<name>I8T2V8_9GAMM</name>
<dbReference type="RefSeq" id="WP_007187378.1">
    <property type="nucleotide sequence ID" value="NZ_AKGD01000004.1"/>
</dbReference>
<dbReference type="GO" id="GO:1990281">
    <property type="term" value="C:efflux pump complex"/>
    <property type="evidence" value="ECO:0007669"/>
    <property type="project" value="TreeGrafter"/>
</dbReference>
<dbReference type="Gene3D" id="2.40.50.100">
    <property type="match status" value="1"/>
</dbReference>